<dbReference type="HOGENOM" id="CLU_003827_9_1_1"/>
<dbReference type="Gene3D" id="3.40.50.80">
    <property type="entry name" value="Nucleotide-binding domain of ferredoxin-NADP reductase (FNR) module"/>
    <property type="match status" value="1"/>
</dbReference>
<dbReference type="CDD" id="cd06183">
    <property type="entry name" value="cyt_b5_reduct_like"/>
    <property type="match status" value="1"/>
</dbReference>
<evidence type="ECO:0000256" key="9">
    <source>
        <dbReference type="ARBA" id="ARBA00023002"/>
    </source>
</evidence>
<protein>
    <recommendedName>
        <fullName evidence="16">NADH-cytochrome b5 reductase</fullName>
        <ecNumber evidence="16">1.6.2.2</ecNumber>
    </recommendedName>
</protein>
<dbReference type="PANTHER" id="PTHR19370">
    <property type="entry name" value="NADH-CYTOCHROME B5 REDUCTASE"/>
    <property type="match status" value="1"/>
</dbReference>
<evidence type="ECO:0000256" key="2">
    <source>
        <dbReference type="ARBA" id="ARBA00004572"/>
    </source>
</evidence>
<keyword evidence="5" id="KW-0812">Transmembrane</keyword>
<dbReference type="OMA" id="KGPEMQK"/>
<dbReference type="EC" id="1.6.2.2" evidence="16"/>
<keyword evidence="7 15" id="KW-0274">FAD</keyword>
<feature type="binding site" evidence="15">
    <location>
        <position position="206"/>
    </location>
    <ligand>
        <name>FAD</name>
        <dbReference type="ChEBI" id="CHEBI:57692"/>
    </ligand>
</feature>
<dbReference type="KEGG" id="ela:UCREL1_5082"/>
<dbReference type="GO" id="GO:0006696">
    <property type="term" value="P:ergosterol biosynthetic process"/>
    <property type="evidence" value="ECO:0007669"/>
    <property type="project" value="TreeGrafter"/>
</dbReference>
<comment type="subcellular location">
    <subcellularLocation>
        <location evidence="2">Mitochondrion outer membrane</location>
        <topology evidence="2">Single-pass membrane protein</topology>
    </subcellularLocation>
</comment>
<evidence type="ECO:0000256" key="5">
    <source>
        <dbReference type="ARBA" id="ARBA00022692"/>
    </source>
</evidence>
<dbReference type="Gene3D" id="2.40.30.10">
    <property type="entry name" value="Translation factors"/>
    <property type="match status" value="1"/>
</dbReference>
<proteinExistence type="inferred from homology"/>
<keyword evidence="19" id="KW-1185">Reference proteome</keyword>
<evidence type="ECO:0000256" key="3">
    <source>
        <dbReference type="ARBA" id="ARBA00006105"/>
    </source>
</evidence>
<comment type="function">
    <text evidence="13">May mediate the reduction of outer membrane cytochrome b5.</text>
</comment>
<dbReference type="GO" id="GO:0005741">
    <property type="term" value="C:mitochondrial outer membrane"/>
    <property type="evidence" value="ECO:0007669"/>
    <property type="project" value="UniProtKB-SubCell"/>
</dbReference>
<reference evidence="19" key="1">
    <citation type="journal article" date="2013" name="Genome Announc.">
        <title>Draft genome sequence of the grapevine dieback fungus Eutypa lata UCR-EL1.</title>
        <authorList>
            <person name="Blanco-Ulate B."/>
            <person name="Rolshausen P.E."/>
            <person name="Cantu D."/>
        </authorList>
    </citation>
    <scope>NUCLEOTIDE SEQUENCE [LARGE SCALE GENOMIC DNA]</scope>
    <source>
        <strain evidence="19">UCR-EL1</strain>
    </source>
</reference>
<dbReference type="Pfam" id="PF00175">
    <property type="entry name" value="NAD_binding_1"/>
    <property type="match status" value="1"/>
</dbReference>
<comment type="catalytic activity">
    <reaction evidence="14 16">
        <text>2 Fe(III)-[cytochrome b5] + NADH = 2 Fe(II)-[cytochrome b5] + NAD(+) + H(+)</text>
        <dbReference type="Rhea" id="RHEA:46680"/>
        <dbReference type="Rhea" id="RHEA-COMP:10438"/>
        <dbReference type="Rhea" id="RHEA-COMP:10439"/>
        <dbReference type="ChEBI" id="CHEBI:15378"/>
        <dbReference type="ChEBI" id="CHEBI:29033"/>
        <dbReference type="ChEBI" id="CHEBI:29034"/>
        <dbReference type="ChEBI" id="CHEBI:57540"/>
        <dbReference type="ChEBI" id="CHEBI:57945"/>
        <dbReference type="EC" id="1.6.2.2"/>
    </reaction>
</comment>
<name>M7SUG3_EUTLA</name>
<dbReference type="SUPFAM" id="SSF52343">
    <property type="entry name" value="Ferredoxin reductase-like, C-terminal NADP-linked domain"/>
    <property type="match status" value="1"/>
</dbReference>
<accession>M7SUG3</accession>
<dbReference type="InterPro" id="IPR017938">
    <property type="entry name" value="Riboflavin_synthase-like_b-brl"/>
</dbReference>
<evidence type="ECO:0000256" key="11">
    <source>
        <dbReference type="ARBA" id="ARBA00023128"/>
    </source>
</evidence>
<dbReference type="InterPro" id="IPR001709">
    <property type="entry name" value="Flavoprot_Pyr_Nucl_cyt_Rdtase"/>
</dbReference>
<dbReference type="eggNOG" id="KOG0534">
    <property type="taxonomic scope" value="Eukaryota"/>
</dbReference>
<evidence type="ECO:0000256" key="12">
    <source>
        <dbReference type="ARBA" id="ARBA00023136"/>
    </source>
</evidence>
<comment type="cofactor">
    <cofactor evidence="1 15 16">
        <name>FAD</name>
        <dbReference type="ChEBI" id="CHEBI:57692"/>
    </cofactor>
</comment>
<dbReference type="STRING" id="1287681.M7SUG3"/>
<evidence type="ECO:0000256" key="15">
    <source>
        <dbReference type="PIRSR" id="PIRSR601834-1"/>
    </source>
</evidence>
<evidence type="ECO:0000313" key="18">
    <source>
        <dbReference type="EMBL" id="EMR67917.1"/>
    </source>
</evidence>
<dbReference type="PRINTS" id="PR00406">
    <property type="entry name" value="CYTB5RDTASE"/>
</dbReference>
<dbReference type="InterPro" id="IPR017927">
    <property type="entry name" value="FAD-bd_FR_type"/>
</dbReference>
<sequence>MFARSAIRAAQPLKRAAFKRTYATEPPKPTGGGSNNALLYGAGAAGAASAGYWYFGSSGAQKAEAKVKEAVAGPPKKAFLGGDQGFISLLLKDVEIVNHNTKKFIFQLPEEDQVSGMQVASALLTKFKPADAEKPVIRPYTPTSDEDKKGYIELVVKKYPNGPMSTHLHDMVPGQRLDFKGPLPKYPWEANKHKHIALLAGGTGITPMYQLMRAIFKNPEDQTKVTLVFGNVTEEDILLKREFEELENTYPQRFRAFYMLDQPPKSWPAGGKGFVSKDLLKTVLPEPKEDNIKIFVCGPPGLYKAISGPKVSPSDQGELTGYLKELGYSKDQVYKF</sequence>
<dbReference type="FunFam" id="2.40.30.10:FF:000032">
    <property type="entry name" value="NADH-cytochrome b5 reductase"/>
    <property type="match status" value="1"/>
</dbReference>
<evidence type="ECO:0000256" key="7">
    <source>
        <dbReference type="ARBA" id="ARBA00022827"/>
    </source>
</evidence>
<evidence type="ECO:0000259" key="17">
    <source>
        <dbReference type="PROSITE" id="PS51384"/>
    </source>
</evidence>
<dbReference type="OrthoDB" id="432685at2759"/>
<evidence type="ECO:0000256" key="4">
    <source>
        <dbReference type="ARBA" id="ARBA00022630"/>
    </source>
</evidence>
<organism evidence="18 19">
    <name type="scientific">Eutypa lata (strain UCR-EL1)</name>
    <name type="common">Grapevine dieback disease fungus</name>
    <name type="synonym">Eutypa armeniacae</name>
    <dbReference type="NCBI Taxonomy" id="1287681"/>
    <lineage>
        <taxon>Eukaryota</taxon>
        <taxon>Fungi</taxon>
        <taxon>Dikarya</taxon>
        <taxon>Ascomycota</taxon>
        <taxon>Pezizomycotina</taxon>
        <taxon>Sordariomycetes</taxon>
        <taxon>Xylariomycetidae</taxon>
        <taxon>Xylariales</taxon>
        <taxon>Diatrypaceae</taxon>
        <taxon>Eutypa</taxon>
    </lineage>
</organism>
<evidence type="ECO:0000256" key="13">
    <source>
        <dbReference type="ARBA" id="ARBA00037464"/>
    </source>
</evidence>
<feature type="binding site" evidence="15">
    <location>
        <position position="138"/>
    </location>
    <ligand>
        <name>FAD</name>
        <dbReference type="ChEBI" id="CHEBI:57692"/>
    </ligand>
</feature>
<evidence type="ECO:0000256" key="10">
    <source>
        <dbReference type="ARBA" id="ARBA00023027"/>
    </source>
</evidence>
<feature type="binding site" evidence="15">
    <location>
        <position position="155"/>
    </location>
    <ligand>
        <name>FAD</name>
        <dbReference type="ChEBI" id="CHEBI:57692"/>
    </ligand>
</feature>
<evidence type="ECO:0000256" key="16">
    <source>
        <dbReference type="RuleBase" id="RU361226"/>
    </source>
</evidence>
<evidence type="ECO:0000313" key="19">
    <source>
        <dbReference type="Proteomes" id="UP000012174"/>
    </source>
</evidence>
<keyword evidence="9 16" id="KW-0560">Oxidoreductase</keyword>
<keyword evidence="10 16" id="KW-0520">NAD</keyword>
<dbReference type="InterPro" id="IPR008333">
    <property type="entry name" value="Cbr1-like_FAD-bd_dom"/>
</dbReference>
<keyword evidence="6" id="KW-1000">Mitochondrion outer membrane</keyword>
<dbReference type="PROSITE" id="PS51384">
    <property type="entry name" value="FAD_FR"/>
    <property type="match status" value="1"/>
</dbReference>
<keyword evidence="4 15" id="KW-0285">Flavoprotein</keyword>
<dbReference type="Proteomes" id="UP000012174">
    <property type="component" value="Unassembled WGS sequence"/>
</dbReference>
<dbReference type="EMBL" id="KB706330">
    <property type="protein sequence ID" value="EMR67917.1"/>
    <property type="molecule type" value="Genomic_DNA"/>
</dbReference>
<evidence type="ECO:0000256" key="8">
    <source>
        <dbReference type="ARBA" id="ARBA00022989"/>
    </source>
</evidence>
<comment type="similarity">
    <text evidence="3 16">Belongs to the flavoprotein pyridine nucleotide cytochrome reductase family.</text>
</comment>
<keyword evidence="12" id="KW-0472">Membrane</keyword>
<keyword evidence="11" id="KW-0496">Mitochondrion</keyword>
<dbReference type="SUPFAM" id="SSF63380">
    <property type="entry name" value="Riboflavin synthase domain-like"/>
    <property type="match status" value="1"/>
</dbReference>
<feature type="binding site" evidence="15">
    <location>
        <position position="140"/>
    </location>
    <ligand>
        <name>FAD</name>
        <dbReference type="ChEBI" id="CHEBI:57692"/>
    </ligand>
</feature>
<dbReference type="PANTHER" id="PTHR19370:SF171">
    <property type="entry name" value="NADH-CYTOCHROME B5 REDUCTASE 2"/>
    <property type="match status" value="1"/>
</dbReference>
<feature type="domain" description="FAD-binding FR-type" evidence="17">
    <location>
        <begin position="84"/>
        <end position="189"/>
    </location>
</feature>
<evidence type="ECO:0000256" key="1">
    <source>
        <dbReference type="ARBA" id="ARBA00001974"/>
    </source>
</evidence>
<dbReference type="InterPro" id="IPR039261">
    <property type="entry name" value="FNR_nucleotide-bd"/>
</dbReference>
<feature type="binding site" evidence="15">
    <location>
        <position position="139"/>
    </location>
    <ligand>
        <name>FAD</name>
        <dbReference type="ChEBI" id="CHEBI:57692"/>
    </ligand>
</feature>
<evidence type="ECO:0000256" key="14">
    <source>
        <dbReference type="ARBA" id="ARBA00047682"/>
    </source>
</evidence>
<feature type="binding site" evidence="15">
    <location>
        <position position="164"/>
    </location>
    <ligand>
        <name>FAD</name>
        <dbReference type="ChEBI" id="CHEBI:57692"/>
    </ligand>
</feature>
<dbReference type="AlphaFoldDB" id="M7SUG3"/>
<evidence type="ECO:0000256" key="6">
    <source>
        <dbReference type="ARBA" id="ARBA00022787"/>
    </source>
</evidence>
<dbReference type="PRINTS" id="PR00371">
    <property type="entry name" value="FPNCR"/>
</dbReference>
<dbReference type="GO" id="GO:0090524">
    <property type="term" value="F:cytochrome-b5 reductase activity, acting on NADH"/>
    <property type="evidence" value="ECO:0007669"/>
    <property type="project" value="UniProtKB-EC"/>
</dbReference>
<keyword evidence="8" id="KW-1133">Transmembrane helix</keyword>
<dbReference type="InterPro" id="IPR001834">
    <property type="entry name" value="CBR-like"/>
</dbReference>
<feature type="binding site" evidence="15">
    <location>
        <position position="157"/>
    </location>
    <ligand>
        <name>FAD</name>
        <dbReference type="ChEBI" id="CHEBI:57692"/>
    </ligand>
</feature>
<feature type="binding site" evidence="15">
    <location>
        <position position="165"/>
    </location>
    <ligand>
        <name>FAD</name>
        <dbReference type="ChEBI" id="CHEBI:57692"/>
    </ligand>
</feature>
<gene>
    <name evidence="18" type="ORF">UCREL1_5082</name>
</gene>
<dbReference type="FunFam" id="3.40.50.80:FF:000009">
    <property type="entry name" value="NADH-cytochrome b5 reductase"/>
    <property type="match status" value="1"/>
</dbReference>
<dbReference type="Pfam" id="PF00970">
    <property type="entry name" value="FAD_binding_6"/>
    <property type="match status" value="1"/>
</dbReference>
<dbReference type="InterPro" id="IPR001433">
    <property type="entry name" value="OxRdtase_FAD/NAD-bd"/>
</dbReference>